<protein>
    <recommendedName>
        <fullName evidence="2">Histone-lysine N-methyltransferase NSD-like PHD zinc finger domain-containing protein</fullName>
    </recommendedName>
</protein>
<sequence length="254" mass="27257">MRLVATIFVTSRKGEAADEPSGLQPRLPVRGAAPVLSKDNPVGSAFEPSASYSPPENRHGFSAAWARGPREHPFRSFFLRSNRANVMEGGEVLDPMPVPHGGGGGQVPAVNNGGLNEDFCAMCGDGGLLLCCEGPCLRSFHATREDDEHNGCPTLGLTAAQVEAMQHFFCTNCTHRHHQCARCRMWGSSDPANPRVFRCRHVTCGRFYHPACIAAQLHPLDPVEAARCRARVSTGGSFDCRLAGTATFAQAAGE</sequence>
<dbReference type="OrthoDB" id="642130at2759"/>
<feature type="domain" description="Histone-lysine N-methyltransferase NSD-like PHD zinc finger" evidence="2">
    <location>
        <begin position="177"/>
        <end position="240"/>
    </location>
</feature>
<evidence type="ECO:0000259" key="2">
    <source>
        <dbReference type="Pfam" id="PF22908"/>
    </source>
</evidence>
<organism evidence="3 4">
    <name type="scientific">Eragrostis curvula</name>
    <name type="common">weeping love grass</name>
    <dbReference type="NCBI Taxonomy" id="38414"/>
    <lineage>
        <taxon>Eukaryota</taxon>
        <taxon>Viridiplantae</taxon>
        <taxon>Streptophyta</taxon>
        <taxon>Embryophyta</taxon>
        <taxon>Tracheophyta</taxon>
        <taxon>Spermatophyta</taxon>
        <taxon>Magnoliopsida</taxon>
        <taxon>Liliopsida</taxon>
        <taxon>Poales</taxon>
        <taxon>Poaceae</taxon>
        <taxon>PACMAD clade</taxon>
        <taxon>Chloridoideae</taxon>
        <taxon>Eragrostideae</taxon>
        <taxon>Eragrostidinae</taxon>
        <taxon>Eragrostis</taxon>
    </lineage>
</organism>
<name>A0A5J9T5G3_9POAL</name>
<dbReference type="AlphaFoldDB" id="A0A5J9T5G3"/>
<comment type="caution">
    <text evidence="3">The sequence shown here is derived from an EMBL/GenBank/DDBJ whole genome shotgun (WGS) entry which is preliminary data.</text>
</comment>
<accession>A0A5J9T5G3</accession>
<dbReference type="Gene3D" id="3.30.40.10">
    <property type="entry name" value="Zinc/RING finger domain, C3HC4 (zinc finger)"/>
    <property type="match status" value="1"/>
</dbReference>
<dbReference type="EMBL" id="RWGY01000051">
    <property type="protein sequence ID" value="TVU06572.1"/>
    <property type="molecule type" value="Genomic_DNA"/>
</dbReference>
<dbReference type="PANTHER" id="PTHR46235">
    <property type="entry name" value="PHD FINGER-CONTAINING PROTEIN DDB_G0268158"/>
    <property type="match status" value="1"/>
</dbReference>
<dbReference type="PANTHER" id="PTHR46235:SF3">
    <property type="entry name" value="PHD FINGER-CONTAINING PROTEIN DDB_G0268158"/>
    <property type="match status" value="1"/>
</dbReference>
<dbReference type="Gramene" id="TVU06572">
    <property type="protein sequence ID" value="TVU06572"/>
    <property type="gene ID" value="EJB05_49793"/>
</dbReference>
<reference evidence="3 4" key="1">
    <citation type="journal article" date="2019" name="Sci. Rep.">
        <title>A high-quality genome of Eragrostis curvula grass provides insights into Poaceae evolution and supports new strategies to enhance forage quality.</title>
        <authorList>
            <person name="Carballo J."/>
            <person name="Santos B.A.C.M."/>
            <person name="Zappacosta D."/>
            <person name="Garbus I."/>
            <person name="Selva J.P."/>
            <person name="Gallo C.A."/>
            <person name="Diaz A."/>
            <person name="Albertini E."/>
            <person name="Caccamo M."/>
            <person name="Echenique V."/>
        </authorList>
    </citation>
    <scope>NUCLEOTIDE SEQUENCE [LARGE SCALE GENOMIC DNA]</scope>
    <source>
        <strain evidence="4">cv. Victoria</strain>
        <tissue evidence="3">Leaf</tissue>
    </source>
</reference>
<evidence type="ECO:0000256" key="1">
    <source>
        <dbReference type="SAM" id="MobiDB-lite"/>
    </source>
</evidence>
<feature type="non-terminal residue" evidence="3">
    <location>
        <position position="1"/>
    </location>
</feature>
<dbReference type="InterPro" id="IPR013083">
    <property type="entry name" value="Znf_RING/FYVE/PHD"/>
</dbReference>
<evidence type="ECO:0000313" key="4">
    <source>
        <dbReference type="Proteomes" id="UP000324897"/>
    </source>
</evidence>
<dbReference type="Pfam" id="PF22908">
    <property type="entry name" value="PHD_NSD"/>
    <property type="match status" value="1"/>
</dbReference>
<keyword evidence="4" id="KW-1185">Reference proteome</keyword>
<evidence type="ECO:0000313" key="3">
    <source>
        <dbReference type="EMBL" id="TVU06572.1"/>
    </source>
</evidence>
<dbReference type="Proteomes" id="UP000324897">
    <property type="component" value="Unassembled WGS sequence"/>
</dbReference>
<gene>
    <name evidence="3" type="ORF">EJB05_49793</name>
</gene>
<dbReference type="InterPro" id="IPR055198">
    <property type="entry name" value="NSD_PHD"/>
</dbReference>
<proteinExistence type="predicted"/>
<feature type="region of interest" description="Disordered" evidence="1">
    <location>
        <begin position="38"/>
        <end position="59"/>
    </location>
</feature>